<dbReference type="EMBL" id="FP929094">
    <property type="protein sequence ID" value="CBX92814.1"/>
    <property type="molecule type" value="Genomic_DNA"/>
</dbReference>
<proteinExistence type="predicted"/>
<dbReference type="Proteomes" id="UP000002668">
    <property type="component" value="Genome"/>
</dbReference>
<evidence type="ECO:0000313" key="1">
    <source>
        <dbReference type="EMBL" id="CBX92814.1"/>
    </source>
</evidence>
<sequence length="34" mass="3625">MGDQVLQAVVLHSAAFISHTYGDLAYTYANSHGS</sequence>
<evidence type="ECO:0000313" key="2">
    <source>
        <dbReference type="Proteomes" id="UP000002668"/>
    </source>
</evidence>
<reference evidence="2" key="1">
    <citation type="journal article" date="2011" name="Nat. Commun.">
        <title>Effector diversification within compartments of the Leptosphaeria maculans genome affected by Repeat-Induced Point mutations.</title>
        <authorList>
            <person name="Rouxel T."/>
            <person name="Grandaubert J."/>
            <person name="Hane J.K."/>
            <person name="Hoede C."/>
            <person name="van de Wouw A.P."/>
            <person name="Couloux A."/>
            <person name="Dominguez V."/>
            <person name="Anthouard V."/>
            <person name="Bally P."/>
            <person name="Bourras S."/>
            <person name="Cozijnsen A.J."/>
            <person name="Ciuffetti L.M."/>
            <person name="Degrave A."/>
            <person name="Dilmaghani A."/>
            <person name="Duret L."/>
            <person name="Fudal I."/>
            <person name="Goodwin S.B."/>
            <person name="Gout L."/>
            <person name="Glaser N."/>
            <person name="Linglin J."/>
            <person name="Kema G.H.J."/>
            <person name="Lapalu N."/>
            <person name="Lawrence C.B."/>
            <person name="May K."/>
            <person name="Meyer M."/>
            <person name="Ollivier B."/>
            <person name="Poulain J."/>
            <person name="Schoch C.L."/>
            <person name="Simon A."/>
            <person name="Spatafora J.W."/>
            <person name="Stachowiak A."/>
            <person name="Turgeon B.G."/>
            <person name="Tyler B.M."/>
            <person name="Vincent D."/>
            <person name="Weissenbach J."/>
            <person name="Amselem J."/>
            <person name="Quesneville H."/>
            <person name="Oliver R.P."/>
            <person name="Wincker P."/>
            <person name="Balesdent M.-H."/>
            <person name="Howlett B.J."/>
        </authorList>
    </citation>
    <scope>NUCLEOTIDE SEQUENCE [LARGE SCALE GENOMIC DNA]</scope>
    <source>
        <strain evidence="2">JN3 / isolate v23.1.3 / race Av1-4-5-6-7-8</strain>
    </source>
</reference>
<keyword evidence="2" id="KW-1185">Reference proteome</keyword>
<organism evidence="2">
    <name type="scientific">Leptosphaeria maculans (strain JN3 / isolate v23.1.3 / race Av1-4-5-6-7-8)</name>
    <name type="common">Blackleg fungus</name>
    <name type="synonym">Phoma lingam</name>
    <dbReference type="NCBI Taxonomy" id="985895"/>
    <lineage>
        <taxon>Eukaryota</taxon>
        <taxon>Fungi</taxon>
        <taxon>Dikarya</taxon>
        <taxon>Ascomycota</taxon>
        <taxon>Pezizomycotina</taxon>
        <taxon>Dothideomycetes</taxon>
        <taxon>Pleosporomycetidae</taxon>
        <taxon>Pleosporales</taxon>
        <taxon>Pleosporineae</taxon>
        <taxon>Leptosphaeriaceae</taxon>
        <taxon>Plenodomus</taxon>
        <taxon>Plenodomus lingam/Leptosphaeria maculans species complex</taxon>
    </lineage>
</organism>
<name>E4ZLY4_LEPMJ</name>
<dbReference type="InParanoid" id="E4ZLY4"/>
<dbReference type="VEuPathDB" id="FungiDB:LEMA_uP055200.1"/>
<gene>
    <name evidence="1" type="ORF">LEMA_uP055200.1</name>
</gene>
<accession>E4ZLY4</accession>
<dbReference type="HOGENOM" id="CLU_3377241_0_0_1"/>
<protein>
    <submittedName>
        <fullName evidence="1">Predicted protein</fullName>
    </submittedName>
</protein>
<dbReference type="AlphaFoldDB" id="E4ZLY4"/>